<reference evidence="2 3" key="1">
    <citation type="submission" date="2020-04" db="EMBL/GenBank/DDBJ databases">
        <title>Enterovirga sp. isolate from soil.</title>
        <authorList>
            <person name="Chea S."/>
            <person name="Kim D.-U."/>
        </authorList>
    </citation>
    <scope>NUCLEOTIDE SEQUENCE [LARGE SCALE GENOMIC DNA]</scope>
    <source>
        <strain evidence="2 3">DB1703</strain>
    </source>
</reference>
<evidence type="ECO:0000256" key="1">
    <source>
        <dbReference type="SAM" id="SignalP"/>
    </source>
</evidence>
<protein>
    <recommendedName>
        <fullName evidence="4">Secreted protein</fullName>
    </recommendedName>
</protein>
<evidence type="ECO:0000313" key="3">
    <source>
        <dbReference type="Proteomes" id="UP000564885"/>
    </source>
</evidence>
<comment type="caution">
    <text evidence="2">The sequence shown here is derived from an EMBL/GenBank/DDBJ whole genome shotgun (WGS) entry which is preliminary data.</text>
</comment>
<organism evidence="2 3">
    <name type="scientific">Enterovirga aerilata</name>
    <dbReference type="NCBI Taxonomy" id="2730920"/>
    <lineage>
        <taxon>Bacteria</taxon>
        <taxon>Pseudomonadati</taxon>
        <taxon>Pseudomonadota</taxon>
        <taxon>Alphaproteobacteria</taxon>
        <taxon>Hyphomicrobiales</taxon>
        <taxon>Methylobacteriaceae</taxon>
        <taxon>Enterovirga</taxon>
    </lineage>
</organism>
<sequence>MRRRFAMLGLVASVLGGATLLDMPAVVSGEAPLSATFVIPADDSYGVAECTTPACGKVVADQWCAAQGYTRAITFGEADPTEVTGSIKARLARSSLPENRPISITCGR</sequence>
<proteinExistence type="predicted"/>
<keyword evidence="1" id="KW-0732">Signal</keyword>
<dbReference type="RefSeq" id="WP_171217790.1">
    <property type="nucleotide sequence ID" value="NZ_JABEPP010000002.1"/>
</dbReference>
<evidence type="ECO:0000313" key="2">
    <source>
        <dbReference type="EMBL" id="NNM72306.1"/>
    </source>
</evidence>
<feature type="chain" id="PRO_5032487883" description="Secreted protein" evidence="1">
    <location>
        <begin position="21"/>
        <end position="108"/>
    </location>
</feature>
<dbReference type="AlphaFoldDB" id="A0A849HXP5"/>
<accession>A0A849HXP5</accession>
<evidence type="ECO:0008006" key="4">
    <source>
        <dbReference type="Google" id="ProtNLM"/>
    </source>
</evidence>
<feature type="signal peptide" evidence="1">
    <location>
        <begin position="1"/>
        <end position="20"/>
    </location>
</feature>
<dbReference type="Proteomes" id="UP000564885">
    <property type="component" value="Unassembled WGS sequence"/>
</dbReference>
<dbReference type="EMBL" id="JABEPP010000002">
    <property type="protein sequence ID" value="NNM72306.1"/>
    <property type="molecule type" value="Genomic_DNA"/>
</dbReference>
<gene>
    <name evidence="2" type="ORF">HJG44_07850</name>
</gene>
<keyword evidence="3" id="KW-1185">Reference proteome</keyword>
<name>A0A849HXP5_9HYPH</name>